<dbReference type="RefSeq" id="WP_000267027.1">
    <property type="nucleotide sequence ID" value="NC_017358.1"/>
</dbReference>
<accession>A0AB32X6C8</accession>
<dbReference type="Proteomes" id="UP000006864">
    <property type="component" value="Chromosome"/>
</dbReference>
<reference evidence="3" key="1">
    <citation type="submission" date="2010-06" db="EMBL/GenBank/DDBJ databases">
        <title>Complete genome sequence of Helicobacter pylori strain Cuz20.</title>
        <authorList>
            <person name="Kersulyte D."/>
            <person name="Herrera P."/>
            <person name="Gilman R.H."/>
            <person name="Berg D.E."/>
        </authorList>
    </citation>
    <scope>NUCLEOTIDE SEQUENCE [LARGE SCALE GENOMIC DNA]</scope>
    <source>
        <strain evidence="3">Cuz20</strain>
    </source>
</reference>
<keyword evidence="1" id="KW-0812">Transmembrane</keyword>
<organism evidence="2 3">
    <name type="scientific">Helicobacter pylori (strain Cuz20)</name>
    <dbReference type="NCBI Taxonomy" id="765964"/>
    <lineage>
        <taxon>Bacteria</taxon>
        <taxon>Pseudomonadati</taxon>
        <taxon>Campylobacterota</taxon>
        <taxon>Epsilonproteobacteria</taxon>
        <taxon>Campylobacterales</taxon>
        <taxon>Helicobacteraceae</taxon>
        <taxon>Helicobacter</taxon>
    </lineage>
</organism>
<sequence length="75" mass="8839">MWNEKTLKIIPALLFLFVLLEIFQLVLVIEDMNKTEKLEKQSFNNLEVSKTIIKLLNEHLEGSMSSNLKDKNKYK</sequence>
<keyword evidence="1" id="KW-0472">Membrane</keyword>
<feature type="transmembrane region" description="Helical" evidence="1">
    <location>
        <begin position="6"/>
        <end position="29"/>
    </location>
</feature>
<gene>
    <name evidence="2" type="ordered locus">HPCU_01005</name>
</gene>
<protein>
    <submittedName>
        <fullName evidence="2">Uncharacterized protein</fullName>
    </submittedName>
</protein>
<dbReference type="AlphaFoldDB" id="A0AB32X6C8"/>
<evidence type="ECO:0000313" key="3">
    <source>
        <dbReference type="Proteomes" id="UP000006864"/>
    </source>
</evidence>
<proteinExistence type="predicted"/>
<evidence type="ECO:0000313" key="2">
    <source>
        <dbReference type="EMBL" id="ADO03385.1"/>
    </source>
</evidence>
<keyword evidence="1" id="KW-1133">Transmembrane helix</keyword>
<dbReference type="KEGG" id="hpu:HPCU_01005"/>
<evidence type="ECO:0000256" key="1">
    <source>
        <dbReference type="SAM" id="Phobius"/>
    </source>
</evidence>
<dbReference type="EMBL" id="CP002076">
    <property type="protein sequence ID" value="ADO03385.1"/>
    <property type="molecule type" value="Genomic_DNA"/>
</dbReference>
<name>A0AB32X6C8_HELPC</name>